<gene>
    <name evidence="4" type="ORF">CHL78_009275</name>
</gene>
<dbReference type="RefSeq" id="WP_094366146.1">
    <property type="nucleotide sequence ID" value="NZ_NOJY02000013.1"/>
</dbReference>
<dbReference type="PIRSF" id="PIRSF007023">
    <property type="entry name" value="UDP-Galf_transf"/>
    <property type="match status" value="1"/>
</dbReference>
<protein>
    <recommendedName>
        <fullName evidence="6">Beta-1,6-galactofuranosyltransferase</fullName>
    </recommendedName>
</protein>
<dbReference type="InterPro" id="IPR058591">
    <property type="entry name" value="Gtf3_N"/>
</dbReference>
<evidence type="ECO:0000313" key="4">
    <source>
        <dbReference type="EMBL" id="RDY27397.1"/>
    </source>
</evidence>
<accession>A0A371J407</accession>
<sequence length="364" mass="42296">MNNINKYVLSLHGERVNSNHAGSKAVFDVEDFLDEIDYKKLFIVDDNSNKYIKLIHILYKWNKYKYLFKDNSIVVLNHPITYGKTKETIESVYIDKLKEKKSVNLVAVIHDLYSIRFHNGKDDYDENVRKEITELNKFDYVIAHNSVMSRWLKDNGLKSKTIDLDVFDYKSDEIEEKHNIESNTKTVAFAGNLDKNKSRFIYDMNKLQIKGLKFNLYGPNYSHENYQCGNVEYKGICTPEQLTSVLNESFGLIWDGESLDTCTGIIGEYTKYNNPHKLSLYIASGIPVIVWKQAAISKFVEMHNIGISVESLNDLQYKIDALGEEDYSDMARNINDLRHKVSKGYFIKRAMKKIEEDIKNNKEV</sequence>
<proteinExistence type="predicted"/>
<keyword evidence="1" id="KW-0808">Transferase</keyword>
<evidence type="ECO:0000259" key="2">
    <source>
        <dbReference type="Pfam" id="PF26334"/>
    </source>
</evidence>
<evidence type="ECO:0000259" key="3">
    <source>
        <dbReference type="Pfam" id="PF26337"/>
    </source>
</evidence>
<comment type="caution">
    <text evidence="4">The sequence shown here is derived from an EMBL/GenBank/DDBJ whole genome shotgun (WGS) entry which is preliminary data.</text>
</comment>
<dbReference type="OrthoDB" id="9790931at2"/>
<evidence type="ECO:0008006" key="6">
    <source>
        <dbReference type="Google" id="ProtNLM"/>
    </source>
</evidence>
<dbReference type="Gene3D" id="3.40.50.2000">
    <property type="entry name" value="Glycogen Phosphorylase B"/>
    <property type="match status" value="2"/>
</dbReference>
<dbReference type="EMBL" id="NOJY02000013">
    <property type="protein sequence ID" value="RDY27397.1"/>
    <property type="molecule type" value="Genomic_DNA"/>
</dbReference>
<name>A0A371J407_9FIRM</name>
<keyword evidence="5" id="KW-1185">Reference proteome</keyword>
<evidence type="ECO:0000313" key="5">
    <source>
        <dbReference type="Proteomes" id="UP000215694"/>
    </source>
</evidence>
<dbReference type="Pfam" id="PF26334">
    <property type="entry name" value="Gtf3_N"/>
    <property type="match status" value="1"/>
</dbReference>
<organism evidence="4 5">
    <name type="scientific">Romboutsia weinsteinii</name>
    <dbReference type="NCBI Taxonomy" id="2020949"/>
    <lineage>
        <taxon>Bacteria</taxon>
        <taxon>Bacillati</taxon>
        <taxon>Bacillota</taxon>
        <taxon>Clostridia</taxon>
        <taxon>Peptostreptococcales</taxon>
        <taxon>Peptostreptococcaceae</taxon>
        <taxon>Romboutsia</taxon>
    </lineage>
</organism>
<reference evidence="4 5" key="1">
    <citation type="journal article" date="2017" name="Genome Announc.">
        <title>Draft Genome Sequence of Romboutsia weinsteinii sp. nov. Strain CCRI-19649(T) Isolated from Surface Water.</title>
        <authorList>
            <person name="Maheux A.F."/>
            <person name="Boudreau D.K."/>
            <person name="Berube E."/>
            <person name="Boissinot M."/>
            <person name="Cantin P."/>
            <person name="Raymond F."/>
            <person name="Corbeil J."/>
            <person name="Omar R.F."/>
            <person name="Bergeron M.G."/>
        </authorList>
    </citation>
    <scope>NUCLEOTIDE SEQUENCE [LARGE SCALE GENOMIC DNA]</scope>
    <source>
        <strain evidence="4 5">CCRI-19649</strain>
    </source>
</reference>
<feature type="domain" description="Glucosyltransferase 3-like C-terminal" evidence="3">
    <location>
        <begin position="187"/>
        <end position="353"/>
    </location>
</feature>
<evidence type="ECO:0000256" key="1">
    <source>
        <dbReference type="ARBA" id="ARBA00022679"/>
    </source>
</evidence>
<dbReference type="InterPro" id="IPR058592">
    <property type="entry name" value="Gtf3_C"/>
</dbReference>
<dbReference type="AlphaFoldDB" id="A0A371J407"/>
<feature type="domain" description="Glucosyltransferase 3-like N-terminal" evidence="2">
    <location>
        <begin position="15"/>
        <end position="164"/>
    </location>
</feature>
<dbReference type="Proteomes" id="UP000215694">
    <property type="component" value="Unassembled WGS sequence"/>
</dbReference>
<dbReference type="Pfam" id="PF26337">
    <property type="entry name" value="Gtf3_C"/>
    <property type="match status" value="1"/>
</dbReference>